<comment type="similarity">
    <text evidence="2 8">Belongs to the zinc-containing alcohol dehydrogenase family.</text>
</comment>
<evidence type="ECO:0000256" key="4">
    <source>
        <dbReference type="ARBA" id="ARBA00022833"/>
    </source>
</evidence>
<keyword evidence="11" id="KW-1185">Reference proteome</keyword>
<evidence type="ECO:0000256" key="1">
    <source>
        <dbReference type="ARBA" id="ARBA00001947"/>
    </source>
</evidence>
<dbReference type="Gene3D" id="3.90.180.10">
    <property type="entry name" value="Medium-chain alcohol dehydrogenases, catalytic domain"/>
    <property type="match status" value="1"/>
</dbReference>
<dbReference type="CDD" id="cd05283">
    <property type="entry name" value="CAD1"/>
    <property type="match status" value="1"/>
</dbReference>
<keyword evidence="6 10" id="KW-0560">Oxidoreductase</keyword>
<dbReference type="PROSITE" id="PS00059">
    <property type="entry name" value="ADH_ZINC"/>
    <property type="match status" value="1"/>
</dbReference>
<keyword evidence="3 8" id="KW-0479">Metal-binding</keyword>
<dbReference type="EC" id="1.1.1.2" evidence="7"/>
<dbReference type="GO" id="GO:0008106">
    <property type="term" value="F:alcohol dehydrogenase (NADP+) activity"/>
    <property type="evidence" value="ECO:0007669"/>
    <property type="project" value="UniProtKB-EC"/>
</dbReference>
<reference evidence="10 11" key="1">
    <citation type="submission" date="2020-08" db="EMBL/GenBank/DDBJ databases">
        <title>Genomic Encyclopedia of Type Strains, Phase IV (KMG-IV): sequencing the most valuable type-strain genomes for metagenomic binning, comparative biology and taxonomic classification.</title>
        <authorList>
            <person name="Goeker M."/>
        </authorList>
    </citation>
    <scope>NUCLEOTIDE SEQUENCE [LARGE SCALE GENOMIC DNA]</scope>
    <source>
        <strain evidence="10 11">DSM 18233</strain>
    </source>
</reference>
<dbReference type="InterPro" id="IPR011032">
    <property type="entry name" value="GroES-like_sf"/>
</dbReference>
<evidence type="ECO:0000256" key="6">
    <source>
        <dbReference type="ARBA" id="ARBA00023002"/>
    </source>
</evidence>
<gene>
    <name evidence="10" type="ORF">HNQ50_004302</name>
</gene>
<name>A0A840RLR1_9NEIS</name>
<dbReference type="InterPro" id="IPR029752">
    <property type="entry name" value="D-isomer_DH_CS1"/>
</dbReference>
<dbReference type="InterPro" id="IPR020843">
    <property type="entry name" value="ER"/>
</dbReference>
<comment type="caution">
    <text evidence="10">The sequence shown here is derived from an EMBL/GenBank/DDBJ whole genome shotgun (WGS) entry which is preliminary data.</text>
</comment>
<protein>
    <recommendedName>
        <fullName evidence="7">alcohol dehydrogenase (NADP(+))</fullName>
        <ecNumber evidence="7">1.1.1.2</ecNumber>
    </recommendedName>
</protein>
<dbReference type="Pfam" id="PF00107">
    <property type="entry name" value="ADH_zinc_N"/>
    <property type="match status" value="1"/>
</dbReference>
<accession>A0A840RLR1</accession>
<dbReference type="InterPro" id="IPR002328">
    <property type="entry name" value="ADH_Zn_CS"/>
</dbReference>
<dbReference type="Pfam" id="PF08240">
    <property type="entry name" value="ADH_N"/>
    <property type="match status" value="1"/>
</dbReference>
<dbReference type="InterPro" id="IPR013154">
    <property type="entry name" value="ADH-like_N"/>
</dbReference>
<dbReference type="Proteomes" id="UP000543030">
    <property type="component" value="Unassembled WGS sequence"/>
</dbReference>
<evidence type="ECO:0000256" key="3">
    <source>
        <dbReference type="ARBA" id="ARBA00022723"/>
    </source>
</evidence>
<dbReference type="SUPFAM" id="SSF50129">
    <property type="entry name" value="GroES-like"/>
    <property type="match status" value="1"/>
</dbReference>
<feature type="domain" description="Enoyl reductase (ER)" evidence="9">
    <location>
        <begin position="17"/>
        <end position="336"/>
    </location>
</feature>
<sequence length="338" mass="35833">MATDNTFHGWAAPAAGAALQKLDFDAGPLTDEEVEVEIEHCGICHSDVSMIDNDWGMTRYPFVPGHEAVGRVVKLGSQAKGLTIGQRVGVGWNRGSCMHCHSCIGGNQHLCNEVQATIVGRHGAFADRIRAHWAWAIPLPEGIDPGAAGPLFCGGITVFAPLVVHNVKPTSRVGVIGIGGLGHMAIRFMSAWGCEVTAFTSSARKHDEARKLGAHNVVVSTDPAELKAAAGSLDFLLVTANVNLNWDAIIGTLAPQGRLHFVGAVPAPVPLTVFTLLSKQMDVSGSPTGSPAVIADMLAFCARHGIAPMVEHYPVAQINDALQHLRDGKARYRVVLDM</sequence>
<evidence type="ECO:0000313" key="10">
    <source>
        <dbReference type="EMBL" id="MBB5193544.1"/>
    </source>
</evidence>
<dbReference type="EMBL" id="JACHHN010000012">
    <property type="protein sequence ID" value="MBB5193544.1"/>
    <property type="molecule type" value="Genomic_DNA"/>
</dbReference>
<dbReference type="FunFam" id="3.90.180.10:FF:000018">
    <property type="entry name" value="NAD(P)-dependent alcohol dehydrogenase"/>
    <property type="match status" value="1"/>
</dbReference>
<evidence type="ECO:0000256" key="7">
    <source>
        <dbReference type="ARBA" id="ARBA00024074"/>
    </source>
</evidence>
<dbReference type="GO" id="GO:0008270">
    <property type="term" value="F:zinc ion binding"/>
    <property type="evidence" value="ECO:0007669"/>
    <property type="project" value="InterPro"/>
</dbReference>
<evidence type="ECO:0000259" key="9">
    <source>
        <dbReference type="SMART" id="SM00829"/>
    </source>
</evidence>
<comment type="cofactor">
    <cofactor evidence="1 8">
        <name>Zn(2+)</name>
        <dbReference type="ChEBI" id="CHEBI:29105"/>
    </cofactor>
</comment>
<dbReference type="SMART" id="SM00829">
    <property type="entry name" value="PKS_ER"/>
    <property type="match status" value="1"/>
</dbReference>
<dbReference type="InterPro" id="IPR013149">
    <property type="entry name" value="ADH-like_C"/>
</dbReference>
<dbReference type="SUPFAM" id="SSF51735">
    <property type="entry name" value="NAD(P)-binding Rossmann-fold domains"/>
    <property type="match status" value="1"/>
</dbReference>
<proteinExistence type="inferred from homology"/>
<dbReference type="PROSITE" id="PS00065">
    <property type="entry name" value="D_2_HYDROXYACID_DH_1"/>
    <property type="match status" value="1"/>
</dbReference>
<evidence type="ECO:0000256" key="5">
    <source>
        <dbReference type="ARBA" id="ARBA00022857"/>
    </source>
</evidence>
<organism evidence="10 11">
    <name type="scientific">Silvimonas terrae</name>
    <dbReference type="NCBI Taxonomy" id="300266"/>
    <lineage>
        <taxon>Bacteria</taxon>
        <taxon>Pseudomonadati</taxon>
        <taxon>Pseudomonadota</taxon>
        <taxon>Betaproteobacteria</taxon>
        <taxon>Neisseriales</taxon>
        <taxon>Chitinibacteraceae</taxon>
        <taxon>Silvimonas</taxon>
    </lineage>
</organism>
<dbReference type="FunFam" id="3.40.50.720:FF:000022">
    <property type="entry name" value="Cinnamyl alcohol dehydrogenase"/>
    <property type="match status" value="1"/>
</dbReference>
<dbReference type="AlphaFoldDB" id="A0A840RLR1"/>
<evidence type="ECO:0000313" key="11">
    <source>
        <dbReference type="Proteomes" id="UP000543030"/>
    </source>
</evidence>
<dbReference type="PANTHER" id="PTHR42683">
    <property type="entry name" value="ALDEHYDE REDUCTASE"/>
    <property type="match status" value="1"/>
</dbReference>
<dbReference type="InterPro" id="IPR036291">
    <property type="entry name" value="NAD(P)-bd_dom_sf"/>
</dbReference>
<dbReference type="InterPro" id="IPR047109">
    <property type="entry name" value="CAD-like"/>
</dbReference>
<evidence type="ECO:0000256" key="2">
    <source>
        <dbReference type="ARBA" id="ARBA00008072"/>
    </source>
</evidence>
<evidence type="ECO:0000256" key="8">
    <source>
        <dbReference type="RuleBase" id="RU361277"/>
    </source>
</evidence>
<dbReference type="Gene3D" id="3.40.50.720">
    <property type="entry name" value="NAD(P)-binding Rossmann-like Domain"/>
    <property type="match status" value="1"/>
</dbReference>
<keyword evidence="5" id="KW-0521">NADP</keyword>
<dbReference type="RefSeq" id="WP_184103253.1">
    <property type="nucleotide sequence ID" value="NZ_JACHHN010000012.1"/>
</dbReference>
<keyword evidence="4 8" id="KW-0862">Zinc</keyword>